<evidence type="ECO:0000259" key="5">
    <source>
        <dbReference type="Pfam" id="PF00156"/>
    </source>
</evidence>
<dbReference type="CDD" id="cd06223">
    <property type="entry name" value="PRTases_typeI"/>
    <property type="match status" value="1"/>
</dbReference>
<organism evidence="8">
    <name type="scientific">Desulfofervidus auxilii</name>
    <dbReference type="NCBI Taxonomy" id="1621989"/>
    <lineage>
        <taxon>Bacteria</taxon>
        <taxon>Pseudomonadati</taxon>
        <taxon>Thermodesulfobacteriota</taxon>
        <taxon>Candidatus Desulfofervidia</taxon>
        <taxon>Candidatus Desulfofervidales</taxon>
        <taxon>Candidatus Desulfofervidaceae</taxon>
        <taxon>Candidatus Desulfofervidus</taxon>
    </lineage>
</organism>
<keyword evidence="3 4" id="KW-0804">Transcription</keyword>
<protein>
    <recommendedName>
        <fullName evidence="4">Bifunctional protein PyrR</fullName>
    </recommendedName>
    <domain>
        <recommendedName>
            <fullName evidence="4">Pyrimidine operon regulatory protein</fullName>
        </recommendedName>
    </domain>
    <domain>
        <recommendedName>
            <fullName evidence="4">Uracil phosphoribosyltransferase</fullName>
            <shortName evidence="4">UPRTase</shortName>
            <ecNumber evidence="4">2.4.2.9</ecNumber>
        </recommendedName>
    </domain>
</protein>
<dbReference type="Proteomes" id="UP000885738">
    <property type="component" value="Unassembled WGS sequence"/>
</dbReference>
<dbReference type="HAMAP" id="MF_01219">
    <property type="entry name" value="PyrR"/>
    <property type="match status" value="1"/>
</dbReference>
<dbReference type="InterPro" id="IPR029057">
    <property type="entry name" value="PRTase-like"/>
</dbReference>
<dbReference type="EMBL" id="DRKW01000032">
    <property type="protein sequence ID" value="HEB73695.1"/>
    <property type="molecule type" value="Genomic_DNA"/>
</dbReference>
<dbReference type="NCBIfam" id="NF003549">
    <property type="entry name" value="PRK05205.1-5"/>
    <property type="match status" value="1"/>
</dbReference>
<dbReference type="Proteomes" id="UP000070560">
    <property type="component" value="Chromosome"/>
</dbReference>
<dbReference type="PANTHER" id="PTHR11608">
    <property type="entry name" value="BIFUNCTIONAL PROTEIN PYRR"/>
    <property type="match status" value="1"/>
</dbReference>
<evidence type="ECO:0000313" key="9">
    <source>
        <dbReference type="Proteomes" id="UP000070560"/>
    </source>
</evidence>
<comment type="similarity">
    <text evidence="1 4">Belongs to the purine/pyrimidine phosphoribosyltransferase family. PyrR subfamily.</text>
</comment>
<dbReference type="InterPro" id="IPR023050">
    <property type="entry name" value="PyrR"/>
</dbReference>
<dbReference type="EMBL" id="DRIH01000100">
    <property type="protein sequence ID" value="HEC67786.1"/>
    <property type="molecule type" value="Genomic_DNA"/>
</dbReference>
<dbReference type="GO" id="GO:0006355">
    <property type="term" value="P:regulation of DNA-templated transcription"/>
    <property type="evidence" value="ECO:0007669"/>
    <property type="project" value="UniProtKB-UniRule"/>
</dbReference>
<accession>A0A7C1VWR6</accession>
<dbReference type="Proteomes" id="UP000886268">
    <property type="component" value="Unassembled WGS sequence"/>
</dbReference>
<evidence type="ECO:0000256" key="2">
    <source>
        <dbReference type="ARBA" id="ARBA00023015"/>
    </source>
</evidence>
<dbReference type="FunFam" id="3.40.50.2020:FF:000020">
    <property type="entry name" value="Bifunctional protein PyrR"/>
    <property type="match status" value="1"/>
</dbReference>
<dbReference type="RefSeq" id="WP_066062352.1">
    <property type="nucleotide sequence ID" value="NZ_CP013015.1"/>
</dbReference>
<keyword evidence="9" id="KW-1185">Reference proteome</keyword>
<comment type="function">
    <text evidence="4">Regulates the transcription of the pyrimidine nucleotide (pyr) operon in response to exogenous pyrimidines.</text>
</comment>
<dbReference type="Gene3D" id="3.40.50.2020">
    <property type="match status" value="1"/>
</dbReference>
<keyword evidence="4 8" id="KW-0808">Transferase</keyword>
<dbReference type="InterPro" id="IPR000836">
    <property type="entry name" value="PRTase_dom"/>
</dbReference>
<evidence type="ECO:0000313" key="6">
    <source>
        <dbReference type="EMBL" id="AMM41009.1"/>
    </source>
</evidence>
<gene>
    <name evidence="4 8" type="primary">pyrR</name>
    <name evidence="8" type="ORF">ENI35_03100</name>
    <name evidence="7" type="ORF">ENJ03_00545</name>
    <name evidence="6" type="ORF">HS1_001205</name>
</gene>
<comment type="catalytic activity">
    <reaction evidence="4">
        <text>UMP + diphosphate = 5-phospho-alpha-D-ribose 1-diphosphate + uracil</text>
        <dbReference type="Rhea" id="RHEA:13017"/>
        <dbReference type="ChEBI" id="CHEBI:17568"/>
        <dbReference type="ChEBI" id="CHEBI:33019"/>
        <dbReference type="ChEBI" id="CHEBI:57865"/>
        <dbReference type="ChEBI" id="CHEBI:58017"/>
        <dbReference type="EC" id="2.4.2.9"/>
    </reaction>
</comment>
<dbReference type="NCBIfam" id="NF003545">
    <property type="entry name" value="PRK05205.1-1"/>
    <property type="match status" value="1"/>
</dbReference>
<dbReference type="SUPFAM" id="SSF53271">
    <property type="entry name" value="PRTase-like"/>
    <property type="match status" value="1"/>
</dbReference>
<dbReference type="OrthoDB" id="9802227at2"/>
<dbReference type="EMBL" id="CP013015">
    <property type="protein sequence ID" value="AMM41009.1"/>
    <property type="molecule type" value="Genomic_DNA"/>
</dbReference>
<dbReference type="InterPro" id="IPR050137">
    <property type="entry name" value="PyrR_bifunctional"/>
</dbReference>
<dbReference type="PANTHER" id="PTHR11608:SF0">
    <property type="entry name" value="BIFUNCTIONAL PROTEIN PYRR"/>
    <property type="match status" value="1"/>
</dbReference>
<evidence type="ECO:0000313" key="8">
    <source>
        <dbReference type="EMBL" id="HEC67786.1"/>
    </source>
</evidence>
<keyword evidence="2 4" id="KW-0805">Transcription regulation</keyword>
<dbReference type="GO" id="GO:0004845">
    <property type="term" value="F:uracil phosphoribosyltransferase activity"/>
    <property type="evidence" value="ECO:0007669"/>
    <property type="project" value="UniProtKB-UniRule"/>
</dbReference>
<keyword evidence="4 8" id="KW-0328">Glycosyltransferase</keyword>
<feature type="short sequence motif" description="PRPP-binding" evidence="4">
    <location>
        <begin position="97"/>
        <end position="109"/>
    </location>
</feature>
<sequence>MIKTIMNEEEMKRVLMRIAYEILEHNKGVKNLVLIGIHTGGAYLAERLKNIISHTEAQTPLLGTLDINLYRDDWTRLTYQPVLKKTNIPFSVNEKNIILVDDVIFTGRTIRAAMDAIMDFGRPQKIEVAVLIDRNHRELPIMTNYVGLYVPTAKEERIDVFLSEKDGKDEVILSRE</sequence>
<proteinExistence type="inferred from homology"/>
<dbReference type="KEGG" id="daw:HS1_001205"/>
<name>A0A7C1VWR6_DESA2</name>
<comment type="function">
    <text evidence="4">Also displays a weak uracil phosphoribosyltransferase activity which is not physiologically significant.</text>
</comment>
<reference evidence="8" key="2">
    <citation type="journal article" date="2020" name="mSystems">
        <title>Genome- and Community-Level Interaction Insights into Carbon Utilization and Element Cycling Functions of Hydrothermarchaeota in Hydrothermal Sediment.</title>
        <authorList>
            <person name="Zhou Z."/>
            <person name="Liu Y."/>
            <person name="Xu W."/>
            <person name="Pan J."/>
            <person name="Luo Z.H."/>
            <person name="Li M."/>
        </authorList>
    </citation>
    <scope>NUCLEOTIDE SEQUENCE [LARGE SCALE GENOMIC DNA]</scope>
    <source>
        <strain evidence="8">HyVt-389</strain>
        <strain evidence="7">HyVt-45</strain>
    </source>
</reference>
<evidence type="ECO:0000256" key="3">
    <source>
        <dbReference type="ARBA" id="ARBA00023163"/>
    </source>
</evidence>
<evidence type="ECO:0000256" key="1">
    <source>
        <dbReference type="ARBA" id="ARBA00005565"/>
    </source>
</evidence>
<feature type="domain" description="Phosphoribosyltransferase" evidence="5">
    <location>
        <begin position="3"/>
        <end position="146"/>
    </location>
</feature>
<dbReference type="EC" id="2.4.2.9" evidence="4"/>
<reference evidence="6 9" key="1">
    <citation type="submission" date="2015-10" db="EMBL/GenBank/DDBJ databases">
        <title>Candidatus Desulfofervidus auxilii, a hydrogenotrophic sulfate-reducing bacterium involved in the thermophilic anaerobic oxidation of methane.</title>
        <authorList>
            <person name="Krukenberg V."/>
            <person name="Richter M."/>
            <person name="Wegener G."/>
        </authorList>
    </citation>
    <scope>NUCLEOTIDE SEQUENCE [LARGE SCALE GENOMIC DNA]</scope>
    <source>
        <strain evidence="6 9">HS1</strain>
    </source>
</reference>
<evidence type="ECO:0000313" key="7">
    <source>
        <dbReference type="EMBL" id="HEB73695.1"/>
    </source>
</evidence>
<dbReference type="Pfam" id="PF00156">
    <property type="entry name" value="Pribosyltran"/>
    <property type="match status" value="1"/>
</dbReference>
<evidence type="ECO:0000256" key="4">
    <source>
        <dbReference type="HAMAP-Rule" id="MF_01219"/>
    </source>
</evidence>
<dbReference type="AlphaFoldDB" id="A0A7C1VWR6"/>